<dbReference type="EMBL" id="AYSV01000109">
    <property type="protein sequence ID" value="ETD68176.1"/>
    <property type="molecule type" value="Genomic_DNA"/>
</dbReference>
<name>V8FWB6_9BURK</name>
<feature type="signal peptide" evidence="2">
    <location>
        <begin position="1"/>
        <end position="19"/>
    </location>
</feature>
<feature type="compositionally biased region" description="Basic and acidic residues" evidence="1">
    <location>
        <begin position="123"/>
        <end position="133"/>
    </location>
</feature>
<feature type="chain" id="PRO_5004769896" evidence="2">
    <location>
        <begin position="20"/>
        <end position="618"/>
    </location>
</feature>
<reference evidence="3 4" key="1">
    <citation type="submission" date="2013-11" db="EMBL/GenBank/DDBJ databases">
        <title>Genomic analysis of Pelistega sp. HM-7.</title>
        <authorList>
            <person name="Kumbhare S.V."/>
            <person name="Shetty S.A."/>
            <person name="Sharma O."/>
            <person name="Dhotre D.P."/>
        </authorList>
    </citation>
    <scope>NUCLEOTIDE SEQUENCE [LARGE SCALE GENOMIC DNA]</scope>
    <source>
        <strain evidence="3 4">HM-7</strain>
    </source>
</reference>
<evidence type="ECO:0000256" key="1">
    <source>
        <dbReference type="SAM" id="MobiDB-lite"/>
    </source>
</evidence>
<evidence type="ECO:0000256" key="2">
    <source>
        <dbReference type="SAM" id="SignalP"/>
    </source>
</evidence>
<proteinExistence type="predicted"/>
<feature type="compositionally biased region" description="Basic and acidic residues" evidence="1">
    <location>
        <begin position="143"/>
        <end position="152"/>
    </location>
</feature>
<keyword evidence="4" id="KW-1185">Reference proteome</keyword>
<keyword evidence="2" id="KW-0732">Signal</keyword>
<dbReference type="Proteomes" id="UP000018766">
    <property type="component" value="Unassembled WGS sequence"/>
</dbReference>
<feature type="region of interest" description="Disordered" evidence="1">
    <location>
        <begin position="123"/>
        <end position="155"/>
    </location>
</feature>
<evidence type="ECO:0000313" key="4">
    <source>
        <dbReference type="Proteomes" id="UP000018766"/>
    </source>
</evidence>
<accession>V8FWB6</accession>
<gene>
    <name evidence="3" type="ORF">V757_10425</name>
</gene>
<organism evidence="3 4">
    <name type="scientific">Pelistega indica</name>
    <dbReference type="NCBI Taxonomy" id="1414851"/>
    <lineage>
        <taxon>Bacteria</taxon>
        <taxon>Pseudomonadati</taxon>
        <taxon>Pseudomonadota</taxon>
        <taxon>Betaproteobacteria</taxon>
        <taxon>Burkholderiales</taxon>
        <taxon>Alcaligenaceae</taxon>
        <taxon>Pelistega</taxon>
    </lineage>
</organism>
<protein>
    <submittedName>
        <fullName evidence="3">Uncharacterized protein</fullName>
    </submittedName>
</protein>
<evidence type="ECO:0000313" key="3">
    <source>
        <dbReference type="EMBL" id="ETD68176.1"/>
    </source>
</evidence>
<sequence length="618" mass="70791">MYKKITIALMSLSTTLAWAEESYQVGYSKKEDLVIIADNANESNWCKTDLQLRFQAGSNASEESVKALFPKLGNLFNKLCPKAETLTWSYVDVQHNVVLKGNTNKSQEWAFVLENNVASKQKVTAEKEEESSKSDVVTQTTITDKRTEESTKEVPQTTAVVENAPVQSSTEISSEQTVVTDTVEKIESVDKMQSFPVSGWRPLLEEERQKLIANFQTMKNQDGCKVLSFFDFKGQENYVQIITKGVGCDQNGFLDGEGTVRVERSDGEVLLREREFVFKHGLPFTGYTKISGPQELEIFYTPEGSIFNQHKLFFGIGSSQELNAHYFLVAYKKDYAGFGAFEEGSDGLILTNRAEDFRQASTIKKQLETAFQYFNHRTHNQSFHLRLTFVEGLQKGLDEYSMEQKLYRTEFSRNRAYGKNWQAYAKGEWKQEKGFGTTNYLFEREQRLAHEKALEAKRLRREKAYEAEKQLNKYRELQALDWSTSDKVQQNIYQNIQAGTRNYVDMLEGKQKTLSSLVRVDSIQNGKAQVVWPYSMVLSLPLEKGWYWIRGQQSFSTTQLDKVGLPLTEVTIDDTAVFKCQQEMCADLQNPQTIARIQFGIPDWSPEKAQQLIIDARK</sequence>
<comment type="caution">
    <text evidence="3">The sequence shown here is derived from an EMBL/GenBank/DDBJ whole genome shotgun (WGS) entry which is preliminary data.</text>
</comment>
<dbReference type="AlphaFoldDB" id="V8FWB6"/>